<feature type="compositionally biased region" description="Basic and acidic residues" evidence="2">
    <location>
        <begin position="439"/>
        <end position="469"/>
    </location>
</feature>
<keyword evidence="4" id="KW-1185">Reference proteome</keyword>
<dbReference type="EMBL" id="QZWG01000018">
    <property type="protein sequence ID" value="RZB50186.1"/>
    <property type="molecule type" value="Genomic_DNA"/>
</dbReference>
<dbReference type="Proteomes" id="UP000289340">
    <property type="component" value="Chromosome 18"/>
</dbReference>
<feature type="coiled-coil region" evidence="1">
    <location>
        <begin position="217"/>
        <end position="254"/>
    </location>
</feature>
<comment type="caution">
    <text evidence="3">The sequence shown here is derived from an EMBL/GenBank/DDBJ whole genome shotgun (WGS) entry which is preliminary data.</text>
</comment>
<evidence type="ECO:0000313" key="3">
    <source>
        <dbReference type="EMBL" id="RZB50186.1"/>
    </source>
</evidence>
<keyword evidence="1" id="KW-0175">Coiled coil</keyword>
<protein>
    <submittedName>
        <fullName evidence="3">Putative WEB family protein, chloroplastic</fullName>
    </submittedName>
</protein>
<reference evidence="3 4" key="1">
    <citation type="submission" date="2018-09" db="EMBL/GenBank/DDBJ databases">
        <title>A high-quality reference genome of wild soybean provides a powerful tool to mine soybean genomes.</title>
        <authorList>
            <person name="Xie M."/>
            <person name="Chung C.Y.L."/>
            <person name="Li M.-W."/>
            <person name="Wong F.-L."/>
            <person name="Chan T.-F."/>
            <person name="Lam H.-M."/>
        </authorList>
    </citation>
    <scope>NUCLEOTIDE SEQUENCE [LARGE SCALE GENOMIC DNA]</scope>
    <source>
        <strain evidence="4">cv. W05</strain>
        <tissue evidence="3">Hypocotyl of etiolated seedlings</tissue>
    </source>
</reference>
<feature type="coiled-coil region" evidence="1">
    <location>
        <begin position="105"/>
        <end position="174"/>
    </location>
</feature>
<name>A0A445FMS6_GLYSO</name>
<proteinExistence type="predicted"/>
<evidence type="ECO:0000313" key="4">
    <source>
        <dbReference type="Proteomes" id="UP000289340"/>
    </source>
</evidence>
<feature type="compositionally biased region" description="Basic and acidic residues" evidence="2">
    <location>
        <begin position="592"/>
        <end position="602"/>
    </location>
</feature>
<evidence type="ECO:0000256" key="1">
    <source>
        <dbReference type="SAM" id="Coils"/>
    </source>
</evidence>
<feature type="non-terminal residue" evidence="3">
    <location>
        <position position="1"/>
    </location>
</feature>
<feature type="region of interest" description="Disordered" evidence="2">
    <location>
        <begin position="501"/>
        <end position="602"/>
    </location>
</feature>
<feature type="compositionally biased region" description="Polar residues" evidence="2">
    <location>
        <begin position="475"/>
        <end position="484"/>
    </location>
</feature>
<feature type="coiled-coil region" evidence="1">
    <location>
        <begin position="9"/>
        <end position="40"/>
    </location>
</feature>
<feature type="compositionally biased region" description="Basic and acidic residues" evidence="2">
    <location>
        <begin position="550"/>
        <end position="568"/>
    </location>
</feature>
<feature type="coiled-coil region" evidence="1">
    <location>
        <begin position="372"/>
        <end position="413"/>
    </location>
</feature>
<feature type="compositionally biased region" description="Basic and acidic residues" evidence="2">
    <location>
        <begin position="507"/>
        <end position="522"/>
    </location>
</feature>
<gene>
    <name evidence="3" type="ORF">D0Y65_047217</name>
</gene>
<feature type="region of interest" description="Disordered" evidence="2">
    <location>
        <begin position="439"/>
        <end position="484"/>
    </location>
</feature>
<evidence type="ECO:0000256" key="2">
    <source>
        <dbReference type="SAM" id="MobiDB-lite"/>
    </source>
</evidence>
<dbReference type="AlphaFoldDB" id="A0A445FMS6"/>
<dbReference type="PANTHER" id="PTHR35164">
    <property type="entry name" value="EXPRESSED PROTEIN"/>
    <property type="match status" value="1"/>
</dbReference>
<sequence length="602" mass="69879">INWQGLDWKMQQQQHYDEKLNQMEEQMREVEQERGRAFNDLRQIKRVAEETNVMVDQSLASKRSISEPRIIEQQMGANDRNNESSEKDALLDNIRNEMDSLRSSEDNAMALLSDYKRRIQELEAELDKRKESEANLFDTLVMQTKQLEQNKILLEESKLEIISLEEKIKALQVSASQIIKTPVTEDGFSTKESVENMEIEAELEKVLFSGEESTMEVKTMLEELQMLKNELKSATEAEENSKKAMDDLAFALKEVATEANQVKAKLTLSQVELEHTKGDAERWRTMLGTTEERYKEILETTRKEADRYKNTAERLRLEAEETLLAWNDKETEFVNCIRRAEEERLLAQQESTRVLELFKEAENKTRVSKEENQKLRDILKQALNESNVAKEAAEIAKAENARLQDSLNLLVHENEMLKIHEAASFENIRELKRMLSESSMKEFKNEDMEKPSTKEGSKEDNNNNKESGGRKAKAHNNNSIDSKSLHKTFSFNLKEMITPHNHNKQQHSKEEANNKDTDDDTLRGSIFDEVDSSSDSESRPDVDMGNSPDDYDHLGESHFDDPHSDSNSRKRRALLRRFGDLIRRRGYHNHRKEPSNEEHLQT</sequence>
<organism evidence="3 4">
    <name type="scientific">Glycine soja</name>
    <name type="common">Wild soybean</name>
    <dbReference type="NCBI Taxonomy" id="3848"/>
    <lineage>
        <taxon>Eukaryota</taxon>
        <taxon>Viridiplantae</taxon>
        <taxon>Streptophyta</taxon>
        <taxon>Embryophyta</taxon>
        <taxon>Tracheophyta</taxon>
        <taxon>Spermatophyta</taxon>
        <taxon>Magnoliopsida</taxon>
        <taxon>eudicotyledons</taxon>
        <taxon>Gunneridae</taxon>
        <taxon>Pentapetalae</taxon>
        <taxon>rosids</taxon>
        <taxon>fabids</taxon>
        <taxon>Fabales</taxon>
        <taxon>Fabaceae</taxon>
        <taxon>Papilionoideae</taxon>
        <taxon>50 kb inversion clade</taxon>
        <taxon>NPAAA clade</taxon>
        <taxon>indigoferoid/millettioid clade</taxon>
        <taxon>Phaseoleae</taxon>
        <taxon>Glycine</taxon>
        <taxon>Glycine subgen. Soja</taxon>
    </lineage>
</organism>
<accession>A0A445FMS6</accession>
<dbReference type="PANTHER" id="PTHR35164:SF9">
    <property type="entry name" value="EXPRESSED PROTEIN"/>
    <property type="match status" value="1"/>
</dbReference>
<feature type="coiled-coil region" evidence="1">
    <location>
        <begin position="291"/>
        <end position="325"/>
    </location>
</feature>